<keyword evidence="2" id="KW-0812">Transmembrane</keyword>
<reference evidence="4" key="1">
    <citation type="submission" date="2021-01" db="EMBL/GenBank/DDBJ databases">
        <authorList>
            <person name="Corre E."/>
            <person name="Pelletier E."/>
            <person name="Niang G."/>
            <person name="Scheremetjew M."/>
            <person name="Finn R."/>
            <person name="Kale V."/>
            <person name="Holt S."/>
            <person name="Cochrane G."/>
            <person name="Meng A."/>
            <person name="Brown T."/>
            <person name="Cohen L."/>
        </authorList>
    </citation>
    <scope>NUCLEOTIDE SEQUENCE</scope>
    <source>
        <strain evidence="4">MM31A-1</strain>
    </source>
</reference>
<feature type="transmembrane region" description="Helical" evidence="2">
    <location>
        <begin position="748"/>
        <end position="779"/>
    </location>
</feature>
<name>A0A7S3V6F8_9STRA</name>
<dbReference type="Pfam" id="PF03109">
    <property type="entry name" value="ABC1"/>
    <property type="match status" value="1"/>
</dbReference>
<proteinExistence type="inferred from homology"/>
<dbReference type="InterPro" id="IPR011009">
    <property type="entry name" value="Kinase-like_dom_sf"/>
</dbReference>
<keyword evidence="2" id="KW-0472">Membrane</keyword>
<dbReference type="InterPro" id="IPR004147">
    <property type="entry name" value="ABC1_dom"/>
</dbReference>
<accession>A0A7S3V6F8</accession>
<dbReference type="PANTHER" id="PTHR10566:SF113">
    <property type="entry name" value="PROTEIN ACTIVITY OF BC1 COMPLEX KINASE 7, CHLOROPLASTIC"/>
    <property type="match status" value="1"/>
</dbReference>
<dbReference type="AlphaFoldDB" id="A0A7S3V6F8"/>
<dbReference type="CDD" id="cd05121">
    <property type="entry name" value="ABC1_ADCK3-like"/>
    <property type="match status" value="1"/>
</dbReference>
<evidence type="ECO:0000259" key="3">
    <source>
        <dbReference type="Pfam" id="PF03109"/>
    </source>
</evidence>
<sequence length="809" mass="89370">MYINQKAVVSLFIASTSVNAFMPSSSSFVQNAKAPSMSVGFKTGLYSVVDSKSETELIKDDKVVTDEAATVEEKAWKILKEEGSTNTTAVAEDVKPKAIAPTDAYEVAAKLEEAVIKEVEIVEEGTVLDELDLVLAIEEEADALVDEMMDETCEIDDEGNPADEICVDESKLTLVKAKLKSVVKKTIGLVRTGGDGKSVDSTDVFGEGGIDFDDGVVLEGELLEQGWEQRGNSSAIRRNAEVWKFALSCVFKALKPKKMRKKGASEAEIQAAKSEAAIFIRNGLLKLGPSFVKLGQVISTRTDVLPVEYTDVLKSLQDDVPGFSGKRAKEIVTKELGRPCDKIFQDFSPQPLAAASLGQVHTAMYKGKKVAIKVQRAGLKELFDTDLQNLKKLAVLLDKFDPKTDGADRNWVSIYEESERLLYEEINYIKEADNADRFAKDFKNTSWVRVPSVVRAQTTPRVLTMEYVESFKLTDIERVEKEGLDRKLLAKRTADAFLQQIVQTGYFHCDPHPGNLCVDTKGNLVFYDYGMMDELKPNVRSGFRKFCTALFAGGPMISDLDLAKNAKMLVDGVEEAGVLARGADRLAVEKLARFFMRSFKDKQLGKSSGNIKETIGTDLQTLTENNVFRFPSTFTFIFRSFASIDGIGKGLDENYDIGKLAQPFIEKFTEDQKGPSTPAEKNFNIFRAATGLNRDDINTAVTSPRKIAYIEETMRSMENGTLKIRVRSLENEKALERMELTQGRMENILLASVMLNVAGIAGGPIVSAVGLAGAANFGFQAFMTNTKIKKFDKTQAKFVQTKFVDDEEN</sequence>
<dbReference type="PANTHER" id="PTHR10566">
    <property type="entry name" value="CHAPERONE-ACTIVITY OF BC1 COMPLEX CABC1 -RELATED"/>
    <property type="match status" value="1"/>
</dbReference>
<keyword evidence="2" id="KW-1133">Transmembrane helix</keyword>
<evidence type="ECO:0000256" key="1">
    <source>
        <dbReference type="ARBA" id="ARBA00009670"/>
    </source>
</evidence>
<comment type="similarity">
    <text evidence="1">Belongs to the protein kinase superfamily. ADCK protein kinase family.</text>
</comment>
<feature type="domain" description="ABC1 atypical kinase-like" evidence="3">
    <location>
        <begin position="316"/>
        <end position="551"/>
    </location>
</feature>
<dbReference type="InterPro" id="IPR050154">
    <property type="entry name" value="UbiB_kinase"/>
</dbReference>
<dbReference type="SUPFAM" id="SSF56112">
    <property type="entry name" value="Protein kinase-like (PK-like)"/>
    <property type="match status" value="1"/>
</dbReference>
<evidence type="ECO:0000313" key="4">
    <source>
        <dbReference type="EMBL" id="CAE0459925.1"/>
    </source>
</evidence>
<protein>
    <recommendedName>
        <fullName evidence="3">ABC1 atypical kinase-like domain-containing protein</fullName>
    </recommendedName>
</protein>
<dbReference type="EMBL" id="HBIO01006505">
    <property type="protein sequence ID" value="CAE0459925.1"/>
    <property type="molecule type" value="Transcribed_RNA"/>
</dbReference>
<organism evidence="4">
    <name type="scientific">Chaetoceros debilis</name>
    <dbReference type="NCBI Taxonomy" id="122233"/>
    <lineage>
        <taxon>Eukaryota</taxon>
        <taxon>Sar</taxon>
        <taxon>Stramenopiles</taxon>
        <taxon>Ochrophyta</taxon>
        <taxon>Bacillariophyta</taxon>
        <taxon>Coscinodiscophyceae</taxon>
        <taxon>Chaetocerotophycidae</taxon>
        <taxon>Chaetocerotales</taxon>
        <taxon>Chaetocerotaceae</taxon>
        <taxon>Chaetoceros</taxon>
    </lineage>
</organism>
<gene>
    <name evidence="4" type="ORF">CDEB00056_LOCUS4766</name>
</gene>
<evidence type="ECO:0000256" key="2">
    <source>
        <dbReference type="SAM" id="Phobius"/>
    </source>
</evidence>